<dbReference type="AlphaFoldDB" id="A0A1G2HWK0"/>
<protein>
    <submittedName>
        <fullName evidence="1">Uncharacterized protein</fullName>
    </submittedName>
</protein>
<organism evidence="1 2">
    <name type="scientific">Candidatus Staskawiczbacteria bacterium RIFCSPHIGHO2_02_FULL_34_9</name>
    <dbReference type="NCBI Taxonomy" id="1802206"/>
    <lineage>
        <taxon>Bacteria</taxon>
        <taxon>Candidatus Staskawicziibacteriota</taxon>
    </lineage>
</organism>
<accession>A0A1G2HWK0</accession>
<gene>
    <name evidence="1" type="ORF">A3D35_00380</name>
</gene>
<sequence>MENESLKNDIVASVKELLAEQTVVILDAVDERLSGVRIEMVNLEVRIGKKLEAMEERWSRKFDKLTTTLDKFLQRMTDLEDEFTMMKHDLNRMKKVIKEKLGVDLT</sequence>
<dbReference type="Proteomes" id="UP000176421">
    <property type="component" value="Unassembled WGS sequence"/>
</dbReference>
<dbReference type="EMBL" id="MHOS01000050">
    <property type="protein sequence ID" value="OGZ66902.1"/>
    <property type="molecule type" value="Genomic_DNA"/>
</dbReference>
<evidence type="ECO:0000313" key="2">
    <source>
        <dbReference type="Proteomes" id="UP000176421"/>
    </source>
</evidence>
<reference evidence="1 2" key="1">
    <citation type="journal article" date="2016" name="Nat. Commun.">
        <title>Thousands of microbial genomes shed light on interconnected biogeochemical processes in an aquifer system.</title>
        <authorList>
            <person name="Anantharaman K."/>
            <person name="Brown C.T."/>
            <person name="Hug L.A."/>
            <person name="Sharon I."/>
            <person name="Castelle C.J."/>
            <person name="Probst A.J."/>
            <person name="Thomas B.C."/>
            <person name="Singh A."/>
            <person name="Wilkins M.J."/>
            <person name="Karaoz U."/>
            <person name="Brodie E.L."/>
            <person name="Williams K.H."/>
            <person name="Hubbard S.S."/>
            <person name="Banfield J.F."/>
        </authorList>
    </citation>
    <scope>NUCLEOTIDE SEQUENCE [LARGE SCALE GENOMIC DNA]</scope>
</reference>
<dbReference type="STRING" id="1802206.A3D35_00380"/>
<evidence type="ECO:0000313" key="1">
    <source>
        <dbReference type="EMBL" id="OGZ66902.1"/>
    </source>
</evidence>
<name>A0A1G2HWK0_9BACT</name>
<comment type="caution">
    <text evidence="1">The sequence shown here is derived from an EMBL/GenBank/DDBJ whole genome shotgun (WGS) entry which is preliminary data.</text>
</comment>
<proteinExistence type="predicted"/>